<name>A0AAU9IEJ2_9CILI</name>
<gene>
    <name evidence="1" type="ORF">BSTOLATCC_MIC358</name>
</gene>
<proteinExistence type="predicted"/>
<protein>
    <submittedName>
        <fullName evidence="1">Uncharacterized protein</fullName>
    </submittedName>
</protein>
<organism evidence="1 2">
    <name type="scientific">Blepharisma stoltei</name>
    <dbReference type="NCBI Taxonomy" id="1481888"/>
    <lineage>
        <taxon>Eukaryota</taxon>
        <taxon>Sar</taxon>
        <taxon>Alveolata</taxon>
        <taxon>Ciliophora</taxon>
        <taxon>Postciliodesmatophora</taxon>
        <taxon>Heterotrichea</taxon>
        <taxon>Heterotrichida</taxon>
        <taxon>Blepharismidae</taxon>
        <taxon>Blepharisma</taxon>
    </lineage>
</organism>
<evidence type="ECO:0000313" key="2">
    <source>
        <dbReference type="Proteomes" id="UP001162131"/>
    </source>
</evidence>
<evidence type="ECO:0000313" key="1">
    <source>
        <dbReference type="EMBL" id="CAG9310149.1"/>
    </source>
</evidence>
<dbReference type="AlphaFoldDB" id="A0AAU9IEJ2"/>
<reference evidence="1" key="1">
    <citation type="submission" date="2021-09" db="EMBL/GenBank/DDBJ databases">
        <authorList>
            <consortium name="AG Swart"/>
            <person name="Singh M."/>
            <person name="Singh A."/>
            <person name="Seah K."/>
            <person name="Emmerich C."/>
        </authorList>
    </citation>
    <scope>NUCLEOTIDE SEQUENCE</scope>
    <source>
        <strain evidence="1">ATCC30299</strain>
    </source>
</reference>
<dbReference type="EMBL" id="CAJZBQ010000001">
    <property type="protein sequence ID" value="CAG9310149.1"/>
    <property type="molecule type" value="Genomic_DNA"/>
</dbReference>
<dbReference type="Proteomes" id="UP001162131">
    <property type="component" value="Unassembled WGS sequence"/>
</dbReference>
<comment type="caution">
    <text evidence="1">The sequence shown here is derived from an EMBL/GenBank/DDBJ whole genome shotgun (WGS) entry which is preliminary data.</text>
</comment>
<sequence>MESFVIVQESIRTFFSYNSFELENLLKQANPEIFEVETGCKKPNIEGFFTDLPIQNSSEIWRYFDMLSSICLHEWINIRLDFADIFSLLDIDEYCWIPLYLLIWYRDPNKVTEQVKQKIQRVANENVLFKWCFTEENEDYVQIDTQGERRTYFLLFMYFMQFHKEGMKSWRVSYEKVLSILTQFIKSIESGSDLQSLDVTFFYSFINELKDCYKDFLLPSCAEWILINQRTREHLELSLLVLFKKEVSEIEAIKYDLEGKIIYFKLSISDNILLRFLRKNKKDPDLFIKGILSKYYLDKESMKVSMARMLNFLSYYIESDDSNHGFFILQEINPKILIEAEGILFEGPLQTIVNYQLTITHKNEKFLSQYFKSITPSDYSLSKWNIHLFLLYVYMNTKNKQKRELLAIKYMKQFIKIFHVNINTWEIAGEMAKLVRLCYDAIPNLKTELNEIIHEISQNLEELPEDVFYFVSKISKMRPESNEFIEGSSLVKDLFTIYNRFLDNPNLDSLSFLELESSEFIEKILGNFNYHTINFQECADTTIMIKTLISIFKEEGLLKVKYKLLNSDINFYVNIQKKIIEEFMNSFAYISLLKSSTDTLIKQYLVSHFRRLFDCSLDGTANENYVNEANQIAIKMKMTPPVLIPEPSLSKLMNIASSPVVKEAFKTLGLDQNLRNYLRQDYKNRIYFASVPESISGITIFGGTILIHPKWSENTPISQCGLKVVFLHELAHAVRKENTPGCYDIGVRTPESKGPIWIGAPGALIELYKEDSEMLSEGGVWLETVLFGAFLKKLSAEQIKFLNCDANWNQKLSNFKEELNSKYHQYDGGLNLARGLNCSINLERIGHDRM</sequence>
<accession>A0AAU9IEJ2</accession>
<keyword evidence="2" id="KW-1185">Reference proteome</keyword>